<sequence length="339" mass="37130">MIIVMSNVATEEQIESVIKRIEEKGLEASVSRGTERTVIGAIGDERSLDPELLESLPGVEQALHIVKPYKIVAREWHKEDTVIDIQGNLIGGKQIQIISGPCSVETPDQMEKSAKAVKAAGVRLMRGGAFKPRTSPYTFQGTGVEGLEMFRKAADKEGLPIVTELMDARQLDTFMKYKVDVIQIGTRSMQNFELLKEVGKVNVPVILKRGMSATISEWLMAAEYIAAGGNHNIIFCERGIRTFETYYRNVLDVTAIPVLKKETHLPVIVDPSHAGGKAWMVAALSRAAIAAGADGLLVEMHPNPCEAWCDADQAINPQELISLMGELRGIAKVIGREIL</sequence>
<evidence type="ECO:0000259" key="2">
    <source>
        <dbReference type="Pfam" id="PF00793"/>
    </source>
</evidence>
<dbReference type="GO" id="GO:0003849">
    <property type="term" value="F:3-deoxy-7-phosphoheptulonate synthase activity"/>
    <property type="evidence" value="ECO:0007669"/>
    <property type="project" value="UniProtKB-EC"/>
</dbReference>
<dbReference type="Proteomes" id="UP000064007">
    <property type="component" value="Chromosome 1"/>
</dbReference>
<dbReference type="HOGENOM" id="CLU_062599_0_0_4"/>
<dbReference type="SUPFAM" id="SSF51569">
    <property type="entry name" value="Aldolase"/>
    <property type="match status" value="1"/>
</dbReference>
<dbReference type="Gene3D" id="3.30.70.1140">
    <property type="entry name" value="Phospho-2-dehydro-3-deoxyheptonate aldolase, domain 1"/>
    <property type="match status" value="1"/>
</dbReference>
<feature type="domain" description="DAHP synthase ferredoxin-like" evidence="3">
    <location>
        <begin position="1"/>
        <end position="66"/>
    </location>
</feature>
<name>A0A0D6EV49_9PROT</name>
<dbReference type="Gene3D" id="3.20.20.70">
    <property type="entry name" value="Aldolase class I"/>
    <property type="match status" value="1"/>
</dbReference>
<dbReference type="Pfam" id="PF18152">
    <property type="entry name" value="DAHP_snth_FXD"/>
    <property type="match status" value="1"/>
</dbReference>
<evidence type="ECO:0000313" key="4">
    <source>
        <dbReference type="EMBL" id="CEZ19605.1"/>
    </source>
</evidence>
<feature type="domain" description="DAHP synthetase I/KDSA" evidence="2">
    <location>
        <begin position="83"/>
        <end position="323"/>
    </location>
</feature>
<dbReference type="NCBIfam" id="TIGR01361">
    <property type="entry name" value="DAHP_synth_Bsub"/>
    <property type="match status" value="1"/>
</dbReference>
<dbReference type="STRING" id="1581557.BN1208_0719"/>
<evidence type="ECO:0000313" key="5">
    <source>
        <dbReference type="Proteomes" id="UP000064007"/>
    </source>
</evidence>
<dbReference type="GO" id="GO:0009073">
    <property type="term" value="P:aromatic amino acid family biosynthetic process"/>
    <property type="evidence" value="ECO:0007669"/>
    <property type="project" value="InterPro"/>
</dbReference>
<dbReference type="PANTHER" id="PTHR43018">
    <property type="entry name" value="PHOSPHO-2-DEHYDRO-3-DEOXYHEPTONATE ALDOLASE"/>
    <property type="match status" value="1"/>
</dbReference>
<dbReference type="KEGG" id="mbat:BN1208_0719"/>
<keyword evidence="1 4" id="KW-0808">Transferase</keyword>
<dbReference type="PANTHER" id="PTHR43018:SF2">
    <property type="entry name" value="PHOSPHO-2-DEHYDRO-3-DEOXYHEPTONATE ALDOLASE"/>
    <property type="match status" value="1"/>
</dbReference>
<dbReference type="Pfam" id="PF00793">
    <property type="entry name" value="DAHP_synth_1"/>
    <property type="match status" value="1"/>
</dbReference>
<dbReference type="InterPro" id="IPR041071">
    <property type="entry name" value="DAHP_snth_FXD"/>
</dbReference>
<gene>
    <name evidence="4" type="primary">aroF</name>
    <name evidence="4" type="ORF">BN1208_0719</name>
</gene>
<protein>
    <submittedName>
        <fullName evidence="4">Phospho-2-dehydro-3-deoxyheptonate aldolase</fullName>
        <ecNumber evidence="4">2.5.1.54</ecNumber>
    </submittedName>
</protein>
<dbReference type="InterPro" id="IPR052899">
    <property type="entry name" value="Class-I_DAHP_synthase"/>
</dbReference>
<evidence type="ECO:0000259" key="3">
    <source>
        <dbReference type="Pfam" id="PF18152"/>
    </source>
</evidence>
<reference evidence="5" key="1">
    <citation type="submission" date="2014-12" db="EMBL/GenBank/DDBJ databases">
        <authorList>
            <person name="Salcher M.M."/>
        </authorList>
    </citation>
    <scope>NUCLEOTIDE SEQUENCE [LARGE SCALE GENOMIC DNA]</scope>
    <source>
        <strain evidence="5">MMS-10A-171</strain>
    </source>
</reference>
<dbReference type="AlphaFoldDB" id="A0A0D6EV49"/>
<dbReference type="RefSeq" id="WP_046487942.1">
    <property type="nucleotide sequence ID" value="NZ_LN827929.1"/>
</dbReference>
<keyword evidence="5" id="KW-1185">Reference proteome</keyword>
<organism evidence="4 5">
    <name type="scientific">Candidatus Methylopumilus planktonicus</name>
    <dbReference type="NCBI Taxonomy" id="1581557"/>
    <lineage>
        <taxon>Bacteria</taxon>
        <taxon>Pseudomonadati</taxon>
        <taxon>Pseudomonadota</taxon>
        <taxon>Betaproteobacteria</taxon>
        <taxon>Nitrosomonadales</taxon>
        <taxon>Methylophilaceae</taxon>
        <taxon>Candidatus Methylopumilus</taxon>
    </lineage>
</organism>
<proteinExistence type="predicted"/>
<dbReference type="EMBL" id="LN827929">
    <property type="protein sequence ID" value="CEZ19605.1"/>
    <property type="molecule type" value="Genomic_DNA"/>
</dbReference>
<dbReference type="NCBIfam" id="NF006421">
    <property type="entry name" value="PRK08673.1"/>
    <property type="match status" value="1"/>
</dbReference>
<dbReference type="NCBIfam" id="NF009239">
    <property type="entry name" value="PRK12595.1"/>
    <property type="match status" value="1"/>
</dbReference>
<accession>A0A0D6EV49</accession>
<dbReference type="InterPro" id="IPR006268">
    <property type="entry name" value="DAHP_syn_2"/>
</dbReference>
<dbReference type="InterPro" id="IPR006218">
    <property type="entry name" value="DAHP1/KDSA"/>
</dbReference>
<dbReference type="OrthoDB" id="9802281at2"/>
<evidence type="ECO:0000256" key="1">
    <source>
        <dbReference type="ARBA" id="ARBA00022679"/>
    </source>
</evidence>
<dbReference type="GO" id="GO:0016832">
    <property type="term" value="F:aldehyde-lyase activity"/>
    <property type="evidence" value="ECO:0007669"/>
    <property type="project" value="InterPro"/>
</dbReference>
<dbReference type="EC" id="2.5.1.54" evidence="4"/>
<dbReference type="InterPro" id="IPR013785">
    <property type="entry name" value="Aldolase_TIM"/>
</dbReference>